<reference evidence="1 2" key="1">
    <citation type="journal article" date="2019" name="Commun. Biol.">
        <title>The bagworm genome reveals a unique fibroin gene that provides high tensile strength.</title>
        <authorList>
            <person name="Kono N."/>
            <person name="Nakamura H."/>
            <person name="Ohtoshi R."/>
            <person name="Tomita M."/>
            <person name="Numata K."/>
            <person name="Arakawa K."/>
        </authorList>
    </citation>
    <scope>NUCLEOTIDE SEQUENCE [LARGE SCALE GENOMIC DNA]</scope>
</reference>
<evidence type="ECO:0000313" key="1">
    <source>
        <dbReference type="EMBL" id="GBP14506.1"/>
    </source>
</evidence>
<keyword evidence="2" id="KW-1185">Reference proteome</keyword>
<sequence>MEHGFKACGLCPLDVNARQKCQTRHALYAFGSALRQHTSAIIKGEKGFWSRAIFFRFTFHLYFTKNCLGTEPLYVYAATSADRGSWVVLRRGHGVMTPQRQPQIG</sequence>
<dbReference type="EMBL" id="BGZK01005548">
    <property type="protein sequence ID" value="GBP14506.1"/>
    <property type="molecule type" value="Genomic_DNA"/>
</dbReference>
<dbReference type="Proteomes" id="UP000299102">
    <property type="component" value="Unassembled WGS sequence"/>
</dbReference>
<gene>
    <name evidence="1" type="ORF">EVAR_69314_1</name>
</gene>
<evidence type="ECO:0000313" key="2">
    <source>
        <dbReference type="Proteomes" id="UP000299102"/>
    </source>
</evidence>
<protein>
    <submittedName>
        <fullName evidence="1">Uncharacterized protein</fullName>
    </submittedName>
</protein>
<comment type="caution">
    <text evidence="1">The sequence shown here is derived from an EMBL/GenBank/DDBJ whole genome shotgun (WGS) entry which is preliminary data.</text>
</comment>
<organism evidence="1 2">
    <name type="scientific">Eumeta variegata</name>
    <name type="common">Bagworm moth</name>
    <name type="synonym">Eumeta japonica</name>
    <dbReference type="NCBI Taxonomy" id="151549"/>
    <lineage>
        <taxon>Eukaryota</taxon>
        <taxon>Metazoa</taxon>
        <taxon>Ecdysozoa</taxon>
        <taxon>Arthropoda</taxon>
        <taxon>Hexapoda</taxon>
        <taxon>Insecta</taxon>
        <taxon>Pterygota</taxon>
        <taxon>Neoptera</taxon>
        <taxon>Endopterygota</taxon>
        <taxon>Lepidoptera</taxon>
        <taxon>Glossata</taxon>
        <taxon>Ditrysia</taxon>
        <taxon>Tineoidea</taxon>
        <taxon>Psychidae</taxon>
        <taxon>Oiketicinae</taxon>
        <taxon>Eumeta</taxon>
    </lineage>
</organism>
<accession>A0A4C1TJY9</accession>
<dbReference type="AlphaFoldDB" id="A0A4C1TJY9"/>
<proteinExistence type="predicted"/>
<name>A0A4C1TJY9_EUMVA</name>